<evidence type="ECO:0000256" key="9">
    <source>
        <dbReference type="ARBA" id="ARBA00048793"/>
    </source>
</evidence>
<evidence type="ECO:0000256" key="1">
    <source>
        <dbReference type="ARBA" id="ARBA00004994"/>
    </source>
</evidence>
<dbReference type="InterPro" id="IPR008927">
    <property type="entry name" value="6-PGluconate_DH-like_C_sf"/>
</dbReference>
<dbReference type="InterPro" id="IPR050838">
    <property type="entry name" value="Ketopantoate_reductase"/>
</dbReference>
<evidence type="ECO:0000256" key="10">
    <source>
        <dbReference type="RuleBase" id="RU362068"/>
    </source>
</evidence>
<dbReference type="Gene3D" id="1.10.1040.10">
    <property type="entry name" value="N-(1-d-carboxylethyl)-l-norvaline Dehydrogenase, domain 2"/>
    <property type="match status" value="1"/>
</dbReference>
<dbReference type="NCBIfam" id="TIGR00745">
    <property type="entry name" value="apbA_panE"/>
    <property type="match status" value="1"/>
</dbReference>
<comment type="catalytic activity">
    <reaction evidence="9 10">
        <text>(R)-pantoate + NADP(+) = 2-dehydropantoate + NADPH + H(+)</text>
        <dbReference type="Rhea" id="RHEA:16233"/>
        <dbReference type="ChEBI" id="CHEBI:11561"/>
        <dbReference type="ChEBI" id="CHEBI:15378"/>
        <dbReference type="ChEBI" id="CHEBI:15980"/>
        <dbReference type="ChEBI" id="CHEBI:57783"/>
        <dbReference type="ChEBI" id="CHEBI:58349"/>
        <dbReference type="EC" id="1.1.1.169"/>
    </reaction>
</comment>
<name>A0A486XT32_9GAMM</name>
<sequence length="288" mass="31164">MNWTVVGQGAIGLLAACRLSLAGYPVSLWLRQPGPLQISFCGNKIDFQPATTPINAVLIPVKSYAVVDAVTALLPHLTNNAQLVLSHNGMGTIDSVRPLLKGEQGLWFLTTTHAALKHPDEVLHTGVGQSVLAPLNAGASVFSDQVAQTMETALGPVTLTEDITAFLWQKLAINAAINPLTAIHNCRNGALAQPEFQQQLNAVVAEVCLVAQASGVLLDQQQLQHKVQQVISATAQNFSSMQQDVQHKRRTEIEAINGYVVQQAKRYQLAVPHNEALLQQVRQRSEQV</sequence>
<dbReference type="PANTHER" id="PTHR43765:SF2">
    <property type="entry name" value="2-DEHYDROPANTOATE 2-REDUCTASE"/>
    <property type="match status" value="1"/>
</dbReference>
<comment type="function">
    <text evidence="10">Catalyzes the NADPH-dependent reduction of ketopantoate into pantoic acid.</text>
</comment>
<dbReference type="SUPFAM" id="SSF51735">
    <property type="entry name" value="NAD(P)-binding Rossmann-fold domains"/>
    <property type="match status" value="1"/>
</dbReference>
<proteinExistence type="inferred from homology"/>
<evidence type="ECO:0000256" key="7">
    <source>
        <dbReference type="ARBA" id="ARBA00023002"/>
    </source>
</evidence>
<keyword evidence="7 10" id="KW-0560">Oxidoreductase</keyword>
<accession>A0A486XT32</accession>
<dbReference type="InterPro" id="IPR013332">
    <property type="entry name" value="KPR_N"/>
</dbReference>
<evidence type="ECO:0000313" key="13">
    <source>
        <dbReference type="EMBL" id="VHO05061.1"/>
    </source>
</evidence>
<evidence type="ECO:0000256" key="6">
    <source>
        <dbReference type="ARBA" id="ARBA00022857"/>
    </source>
</evidence>
<evidence type="ECO:0000259" key="11">
    <source>
        <dbReference type="Pfam" id="PF02558"/>
    </source>
</evidence>
<dbReference type="GO" id="GO:0050661">
    <property type="term" value="F:NADP binding"/>
    <property type="evidence" value="ECO:0007669"/>
    <property type="project" value="TreeGrafter"/>
</dbReference>
<dbReference type="UniPathway" id="UPA00028">
    <property type="reaction ID" value="UER00004"/>
</dbReference>
<comment type="similarity">
    <text evidence="2 10">Belongs to the ketopantoate reductase family.</text>
</comment>
<dbReference type="SUPFAM" id="SSF48179">
    <property type="entry name" value="6-phosphogluconate dehydrogenase C-terminal domain-like"/>
    <property type="match status" value="1"/>
</dbReference>
<protein>
    <recommendedName>
        <fullName evidence="4 10">2-dehydropantoate 2-reductase</fullName>
        <ecNumber evidence="3 10">1.1.1.169</ecNumber>
    </recommendedName>
    <alternativeName>
        <fullName evidence="8 10">Ketopantoate reductase</fullName>
    </alternativeName>
</protein>
<dbReference type="EMBL" id="CAAJGR010000119">
    <property type="protein sequence ID" value="VHO05061.1"/>
    <property type="molecule type" value="Genomic_DNA"/>
</dbReference>
<evidence type="ECO:0000256" key="5">
    <source>
        <dbReference type="ARBA" id="ARBA00022655"/>
    </source>
</evidence>
<dbReference type="InterPro" id="IPR013752">
    <property type="entry name" value="KPA_reductase"/>
</dbReference>
<dbReference type="GO" id="GO:0015940">
    <property type="term" value="P:pantothenate biosynthetic process"/>
    <property type="evidence" value="ECO:0007669"/>
    <property type="project" value="UniProtKB-UniPathway"/>
</dbReference>
<feature type="domain" description="Ketopantoate reductase N-terminal" evidence="11">
    <location>
        <begin position="3"/>
        <end position="135"/>
    </location>
</feature>
<dbReference type="Pfam" id="PF02558">
    <property type="entry name" value="ApbA"/>
    <property type="match status" value="1"/>
</dbReference>
<dbReference type="GO" id="GO:0005737">
    <property type="term" value="C:cytoplasm"/>
    <property type="evidence" value="ECO:0007669"/>
    <property type="project" value="TreeGrafter"/>
</dbReference>
<dbReference type="GO" id="GO:0008677">
    <property type="term" value="F:2-dehydropantoate 2-reductase activity"/>
    <property type="evidence" value="ECO:0007669"/>
    <property type="project" value="UniProtKB-EC"/>
</dbReference>
<dbReference type="InterPro" id="IPR013328">
    <property type="entry name" value="6PGD_dom2"/>
</dbReference>
<organism evidence="13">
    <name type="scientific">Rheinheimera sp. BAL341</name>
    <dbReference type="NCBI Taxonomy" id="1708203"/>
    <lineage>
        <taxon>Bacteria</taxon>
        <taxon>Pseudomonadati</taxon>
        <taxon>Pseudomonadota</taxon>
        <taxon>Gammaproteobacteria</taxon>
        <taxon>Chromatiales</taxon>
        <taxon>Chromatiaceae</taxon>
        <taxon>Rheinheimera</taxon>
    </lineage>
</organism>
<evidence type="ECO:0000256" key="2">
    <source>
        <dbReference type="ARBA" id="ARBA00007870"/>
    </source>
</evidence>
<dbReference type="InterPro" id="IPR003710">
    <property type="entry name" value="ApbA"/>
</dbReference>
<dbReference type="EC" id="1.1.1.169" evidence="3 10"/>
<dbReference type="AlphaFoldDB" id="A0A486XT32"/>
<feature type="domain" description="Ketopantoate reductase C-terminal" evidence="12">
    <location>
        <begin position="162"/>
        <end position="284"/>
    </location>
</feature>
<dbReference type="Pfam" id="PF08546">
    <property type="entry name" value="ApbA_C"/>
    <property type="match status" value="1"/>
</dbReference>
<dbReference type="InterPro" id="IPR036291">
    <property type="entry name" value="NAD(P)-bd_dom_sf"/>
</dbReference>
<evidence type="ECO:0000256" key="4">
    <source>
        <dbReference type="ARBA" id="ARBA00019465"/>
    </source>
</evidence>
<dbReference type="Gene3D" id="3.40.50.720">
    <property type="entry name" value="NAD(P)-binding Rossmann-like Domain"/>
    <property type="match status" value="1"/>
</dbReference>
<gene>
    <name evidence="13" type="ORF">BAL341_2263</name>
</gene>
<dbReference type="PANTHER" id="PTHR43765">
    <property type="entry name" value="2-DEHYDROPANTOATE 2-REDUCTASE-RELATED"/>
    <property type="match status" value="1"/>
</dbReference>
<reference evidence="13" key="1">
    <citation type="submission" date="2019-04" db="EMBL/GenBank/DDBJ databases">
        <authorList>
            <person name="Brambilla D."/>
        </authorList>
    </citation>
    <scope>NUCLEOTIDE SEQUENCE</scope>
    <source>
        <strain evidence="13">BAL1</strain>
    </source>
</reference>
<dbReference type="FunFam" id="1.10.1040.10:FF:000017">
    <property type="entry name" value="2-dehydropantoate 2-reductase"/>
    <property type="match status" value="1"/>
</dbReference>
<evidence type="ECO:0000256" key="3">
    <source>
        <dbReference type="ARBA" id="ARBA00013014"/>
    </source>
</evidence>
<evidence type="ECO:0000259" key="12">
    <source>
        <dbReference type="Pfam" id="PF08546"/>
    </source>
</evidence>
<keyword evidence="5 10" id="KW-0566">Pantothenate biosynthesis</keyword>
<comment type="pathway">
    <text evidence="1 10">Cofactor biosynthesis; (R)-pantothenate biosynthesis; (R)-pantoate from 3-methyl-2-oxobutanoate: step 2/2.</text>
</comment>
<evidence type="ECO:0000256" key="8">
    <source>
        <dbReference type="ARBA" id="ARBA00032024"/>
    </source>
</evidence>
<keyword evidence="6 10" id="KW-0521">NADP</keyword>